<dbReference type="AlphaFoldDB" id="A0A246J0U8"/>
<comment type="caution">
    <text evidence="2">The sequence shown here is derived from an EMBL/GenBank/DDBJ whole genome shotgun (WGS) entry which is preliminary data.</text>
</comment>
<name>A0A246J0U8_9BURK</name>
<dbReference type="SUPFAM" id="SSF53756">
    <property type="entry name" value="UDP-Glycosyltransferase/glycogen phosphorylase"/>
    <property type="match status" value="1"/>
</dbReference>
<reference evidence="2 3" key="1">
    <citation type="journal article" date="2008" name="Int. J. Syst. Evol. Microbiol.">
        <title>Description of Roseateles aquatilis sp. nov. and Roseateles terrae sp. nov., in the class Betaproteobacteria, and emended description of the genus Roseateles.</title>
        <authorList>
            <person name="Gomila M."/>
            <person name="Bowien B."/>
            <person name="Falsen E."/>
            <person name="Moore E.R."/>
            <person name="Lalucat J."/>
        </authorList>
    </citation>
    <scope>NUCLEOTIDE SEQUENCE [LARGE SCALE GENOMIC DNA]</scope>
    <source>
        <strain evidence="2 3">CCUG 48205</strain>
    </source>
</reference>
<dbReference type="EMBL" id="NIOF01000011">
    <property type="protein sequence ID" value="OWQ86228.1"/>
    <property type="molecule type" value="Genomic_DNA"/>
</dbReference>
<keyword evidence="3" id="KW-1185">Reference proteome</keyword>
<evidence type="ECO:0000256" key="1">
    <source>
        <dbReference type="SAM" id="MobiDB-lite"/>
    </source>
</evidence>
<sequence length="394" mass="42381">MAPRDARARGGAHAMTRRDLDSNAGASPGTGAGADADAGEGARRVATVLFERYSDDFDLRHGGGIERALYQLSTALAARGVRVHWYRRQDCPDAQALARRAAALSADAVFPLPDSPLFWRQAPSTDAGLRARVVRIWHDVGALTHGRGVVLPCDRHRAGGDPAAPCSAAHAHPALYAADVCFRDEPWTRCFPRRQVIPWAVDHLPRLDHRDRDGPVLLLAGKARLEIVTAAVDACRARGVPVRVIFSGWTTLGRQAKAHFDDPVARAGCDVVRDYRLDEDHARVFGGISAAFVLSQYHETFNFLAAECVHFGLPVVGLRGAGATDGFASLLVDDAAALRAVIAQDRFRALAPKPMAPWGWDDVAAAYLDLIGRATREDGAPCDAGPRAHPVSTP</sequence>
<dbReference type="Gene3D" id="3.40.50.2000">
    <property type="entry name" value="Glycogen Phosphorylase B"/>
    <property type="match status" value="2"/>
</dbReference>
<gene>
    <name evidence="2" type="ORF">CDN99_20550</name>
</gene>
<dbReference type="Proteomes" id="UP000197468">
    <property type="component" value="Unassembled WGS sequence"/>
</dbReference>
<protein>
    <recommendedName>
        <fullName evidence="4">Glycosyl transferase family 1 domain-containing protein</fullName>
    </recommendedName>
</protein>
<feature type="compositionally biased region" description="Low complexity" evidence="1">
    <location>
        <begin position="24"/>
        <end position="36"/>
    </location>
</feature>
<feature type="region of interest" description="Disordered" evidence="1">
    <location>
        <begin position="1"/>
        <end position="38"/>
    </location>
</feature>
<organism evidence="2 3">
    <name type="scientific">Roseateles aquatilis</name>
    <dbReference type="NCBI Taxonomy" id="431061"/>
    <lineage>
        <taxon>Bacteria</taxon>
        <taxon>Pseudomonadati</taxon>
        <taxon>Pseudomonadota</taxon>
        <taxon>Betaproteobacteria</taxon>
        <taxon>Burkholderiales</taxon>
        <taxon>Sphaerotilaceae</taxon>
        <taxon>Roseateles</taxon>
    </lineage>
</organism>
<evidence type="ECO:0008006" key="4">
    <source>
        <dbReference type="Google" id="ProtNLM"/>
    </source>
</evidence>
<proteinExistence type="predicted"/>
<accession>A0A246J0U8</accession>
<evidence type="ECO:0000313" key="3">
    <source>
        <dbReference type="Proteomes" id="UP000197468"/>
    </source>
</evidence>
<evidence type="ECO:0000313" key="2">
    <source>
        <dbReference type="EMBL" id="OWQ86228.1"/>
    </source>
</evidence>